<evidence type="ECO:0000313" key="3">
    <source>
        <dbReference type="Proteomes" id="UP000194127"/>
    </source>
</evidence>
<accession>A0A1X6NEX6</accession>
<dbReference type="RefSeq" id="XP_024343983.1">
    <property type="nucleotide sequence ID" value="XM_024483604.1"/>
</dbReference>
<dbReference type="GeneID" id="36328553"/>
<protein>
    <submittedName>
        <fullName evidence="2">Uncharacterized protein</fullName>
    </submittedName>
</protein>
<feature type="region of interest" description="Disordered" evidence="1">
    <location>
        <begin position="123"/>
        <end position="149"/>
    </location>
</feature>
<gene>
    <name evidence="2" type="ORF">POSPLADRAFT_1127288</name>
</gene>
<feature type="compositionally biased region" description="Polar residues" evidence="1">
    <location>
        <begin position="445"/>
        <end position="455"/>
    </location>
</feature>
<evidence type="ECO:0000313" key="2">
    <source>
        <dbReference type="EMBL" id="OSX67189.1"/>
    </source>
</evidence>
<keyword evidence="3" id="KW-1185">Reference proteome</keyword>
<proteinExistence type="predicted"/>
<dbReference type="Proteomes" id="UP000194127">
    <property type="component" value="Unassembled WGS sequence"/>
</dbReference>
<dbReference type="OrthoDB" id="10304927at2759"/>
<evidence type="ECO:0000256" key="1">
    <source>
        <dbReference type="SAM" id="MobiDB-lite"/>
    </source>
</evidence>
<reference evidence="2 3" key="1">
    <citation type="submission" date="2017-04" db="EMBL/GenBank/DDBJ databases">
        <title>Genome Sequence of the Model Brown-Rot Fungus Postia placenta SB12.</title>
        <authorList>
            <consortium name="DOE Joint Genome Institute"/>
            <person name="Gaskell J."/>
            <person name="Kersten P."/>
            <person name="Larrondo L.F."/>
            <person name="Canessa P."/>
            <person name="Martinez D."/>
            <person name="Hibbett D."/>
            <person name="Schmoll M."/>
            <person name="Kubicek C.P."/>
            <person name="Martinez A.T."/>
            <person name="Yadav J."/>
            <person name="Master E."/>
            <person name="Magnuson J.K."/>
            <person name="James T."/>
            <person name="Yaver D."/>
            <person name="Berka R."/>
            <person name="Labutti K."/>
            <person name="Lipzen A."/>
            <person name="Aerts A."/>
            <person name="Barry K."/>
            <person name="Henrissat B."/>
            <person name="Blanchette R."/>
            <person name="Grigoriev I."/>
            <person name="Cullen D."/>
        </authorList>
    </citation>
    <scope>NUCLEOTIDE SEQUENCE [LARGE SCALE GENOMIC DNA]</scope>
    <source>
        <strain evidence="2 3">MAD-698-R-SB12</strain>
    </source>
</reference>
<dbReference type="EMBL" id="KZ110591">
    <property type="protein sequence ID" value="OSX67189.1"/>
    <property type="molecule type" value="Genomic_DNA"/>
</dbReference>
<sequence length="484" mass="52729">MSLSEARAHTDMGTELAGAKSARTCERKCEDWINANTFGRGETAVYCAGISAHDSEGAHGRGSWRSWRSFAVLVLVVWAWAWDKRIVGSSRHSRGVAVPGGDGNEGDGGKEARFTVHEAHAWSGGWGAPRQSTEHTARLDGGGRNLECPRLQHGARKRGEAVRRRTGARDHSAGTHVRAYDFIGEQHPLALRGCRRRTIRDSVRSDKRTECAMGAIVRGAGAHAEALKKTKETRARAGRVLAALRRQYGCGMRSRDWERPSDLYVIKSPGRRWAQRGPFPERMDSSTLHSAAARSRRRPIAFRAVGTRALRYSCRAGSGDGALRPLQAAGKRRNVRMDVSFRVAVWLQRAAADIGVSGIRHQEYVPSNVHAAQAGMTAGAEHRTGITACPGFAGPGGGGRPGAARAGWRGGRARGCSPLLLLLLLLRARCAWKAVQRIVGARSSRMTEGQLNRARQGSRRGQGVRDGSAMREARRRQAARELGW</sequence>
<dbReference type="AlphaFoldDB" id="A0A1X6NEX6"/>
<feature type="region of interest" description="Disordered" evidence="1">
    <location>
        <begin position="445"/>
        <end position="484"/>
    </location>
</feature>
<organism evidence="2 3">
    <name type="scientific">Postia placenta MAD-698-R-SB12</name>
    <dbReference type="NCBI Taxonomy" id="670580"/>
    <lineage>
        <taxon>Eukaryota</taxon>
        <taxon>Fungi</taxon>
        <taxon>Dikarya</taxon>
        <taxon>Basidiomycota</taxon>
        <taxon>Agaricomycotina</taxon>
        <taxon>Agaricomycetes</taxon>
        <taxon>Polyporales</taxon>
        <taxon>Adustoporiaceae</taxon>
        <taxon>Rhodonia</taxon>
    </lineage>
</organism>
<name>A0A1X6NEX6_9APHY</name>